<dbReference type="AlphaFoldDB" id="A0A192H3P2"/>
<name>A0A192H3P2_9LACO</name>
<dbReference type="InterPro" id="IPR011741">
    <property type="entry name" value="Phg_2220_C"/>
</dbReference>
<organism evidence="1 2">
    <name type="scientific">Loigolactobacillus backii</name>
    <dbReference type="NCBI Taxonomy" id="375175"/>
    <lineage>
        <taxon>Bacteria</taxon>
        <taxon>Bacillati</taxon>
        <taxon>Bacillota</taxon>
        <taxon>Bacilli</taxon>
        <taxon>Lactobacillales</taxon>
        <taxon>Lactobacillaceae</taxon>
        <taxon>Loigolactobacillus</taxon>
    </lineage>
</organism>
<dbReference type="STRING" id="375175.AYR53_09590"/>
<dbReference type="OrthoDB" id="1258529at2"/>
<evidence type="ECO:0000313" key="2">
    <source>
        <dbReference type="Proteomes" id="UP000078582"/>
    </source>
</evidence>
<keyword evidence="2" id="KW-1185">Reference proteome</keyword>
<gene>
    <name evidence="1" type="ORF">AYR53_09590</name>
</gene>
<dbReference type="GeneID" id="42982507"/>
<dbReference type="RefSeq" id="WP_068280521.1">
    <property type="nucleotide sequence ID" value="NZ_CP014873.1"/>
</dbReference>
<sequence length="286" mass="32867">MSSYFTVPINLYQQPEFRLLAQNQVNTYHASFRLWHFLLAEAANNNDHGRISAAASLAYTVKEIKQISGITNNRSVDQLCGLLIKVGLLYENEKRALYIANWNQFCPETQPVHETEPIKTETVKPAQVTSATKNQKALNLKHPATPTEQKQAQQIITELAQISGKHFPEAERHEEYVVAWLQLGYLPEQFKRVSLAKSAEWGNQIEMRKFVRPRTLFGPKFINYVNDIVPEQPVTVVHHVEPMPRAERLQGLYLDCDRDLDETFRRAKIEGMLITKEELEVEIDGI</sequence>
<dbReference type="EMBL" id="CP014873">
    <property type="protein sequence ID" value="ANK62990.1"/>
    <property type="molecule type" value="Genomic_DNA"/>
</dbReference>
<evidence type="ECO:0000313" key="1">
    <source>
        <dbReference type="EMBL" id="ANK62990.1"/>
    </source>
</evidence>
<proteinExistence type="predicted"/>
<accession>A0A192H3P2</accession>
<dbReference type="Proteomes" id="UP000078582">
    <property type="component" value="Chromosome"/>
</dbReference>
<reference evidence="1 2" key="1">
    <citation type="submission" date="2016-03" db="EMBL/GenBank/DDBJ databases">
        <title>Pediococcus and Lactobacillus from brewery environment - whole genome sequencing and assembly.</title>
        <authorList>
            <person name="Behr J."/>
            <person name="Geissler A.J."/>
            <person name="Vogel R.F."/>
        </authorList>
    </citation>
    <scope>NUCLEOTIDE SEQUENCE [LARGE SCALE GENOMIC DNA]</scope>
    <source>
        <strain evidence="1 2">TMW 1.1989</strain>
    </source>
</reference>
<dbReference type="Pfam" id="PF09524">
    <property type="entry name" value="Phg_2220_C"/>
    <property type="match status" value="1"/>
</dbReference>
<protein>
    <submittedName>
        <fullName evidence="1">Uncharacterized protein</fullName>
    </submittedName>
</protein>